<evidence type="ECO:0000313" key="6">
    <source>
        <dbReference type="Proteomes" id="UP000295083"/>
    </source>
</evidence>
<name>A0A4R8QFV5_9PEZI</name>
<keyword evidence="4" id="KW-0812">Transmembrane</keyword>
<keyword evidence="4" id="KW-0472">Membrane</keyword>
<dbReference type="PANTHER" id="PTHR33365">
    <property type="entry name" value="YALI0B05434P"/>
    <property type="match status" value="1"/>
</dbReference>
<organism evidence="5 6">
    <name type="scientific">Colletotrichum spinosum</name>
    <dbReference type="NCBI Taxonomy" id="1347390"/>
    <lineage>
        <taxon>Eukaryota</taxon>
        <taxon>Fungi</taxon>
        <taxon>Dikarya</taxon>
        <taxon>Ascomycota</taxon>
        <taxon>Pezizomycotina</taxon>
        <taxon>Sordariomycetes</taxon>
        <taxon>Hypocreomycetidae</taxon>
        <taxon>Glomerellales</taxon>
        <taxon>Glomerellaceae</taxon>
        <taxon>Colletotrichum</taxon>
        <taxon>Colletotrichum orbiculare species complex</taxon>
    </lineage>
</organism>
<dbReference type="GO" id="GO:0043386">
    <property type="term" value="P:mycotoxin biosynthetic process"/>
    <property type="evidence" value="ECO:0007669"/>
    <property type="project" value="InterPro"/>
</dbReference>
<comment type="caution">
    <text evidence="5">The sequence shown here is derived from an EMBL/GenBank/DDBJ whole genome shotgun (WGS) entry which is preliminary data.</text>
</comment>
<dbReference type="Pfam" id="PF11807">
    <property type="entry name" value="UstYa"/>
    <property type="match status" value="1"/>
</dbReference>
<sequence length="285" mass="32611">MLPTMEAKSPSYKPLMSTDSRDSESVEDFGDSQNGEKSLLQRFRWVQWNLKSQLRSQSRDQRSPSWMSGLLGKSLVALGILALSMAFGFIFSLLRAPTDQDCARQLSMWSPALDAVEYVQMDFNDAFNSTSIYRGLPTPEREQAWFDLTYKHAVEIPPERLAGLNRSEEDNLKHVPEDVGTGYVALLEVFHQLHCLNMIRVYTWWQVGKYDKIPVGLSNDPLKNRIHVDHCLEALRISLMCFADVTPLMVRLGGPAGARADFNTHHKCRNFDKISNWIDENWTVR</sequence>
<evidence type="ECO:0000256" key="1">
    <source>
        <dbReference type="ARBA" id="ARBA00004685"/>
    </source>
</evidence>
<reference evidence="5 6" key="1">
    <citation type="submission" date="2018-11" db="EMBL/GenBank/DDBJ databases">
        <title>Genome sequence and assembly of Colletotrichum spinosum.</title>
        <authorList>
            <person name="Gan P."/>
            <person name="Shirasu K."/>
        </authorList>
    </citation>
    <scope>NUCLEOTIDE SEQUENCE [LARGE SCALE GENOMIC DNA]</scope>
    <source>
        <strain evidence="5 6">CBS 515.97</strain>
    </source>
</reference>
<dbReference type="EMBL" id="QAPG01000037">
    <property type="protein sequence ID" value="TDZ35836.1"/>
    <property type="molecule type" value="Genomic_DNA"/>
</dbReference>
<accession>A0A4R8QFV5</accession>
<comment type="pathway">
    <text evidence="1">Mycotoxin biosynthesis.</text>
</comment>
<protein>
    <submittedName>
        <fullName evidence="5">Cyclochlorotine biosynthesis protein O</fullName>
    </submittedName>
</protein>
<evidence type="ECO:0000256" key="2">
    <source>
        <dbReference type="ARBA" id="ARBA00035112"/>
    </source>
</evidence>
<proteinExistence type="inferred from homology"/>
<keyword evidence="6" id="KW-1185">Reference proteome</keyword>
<feature type="transmembrane region" description="Helical" evidence="4">
    <location>
        <begin position="75"/>
        <end position="94"/>
    </location>
</feature>
<comment type="similarity">
    <text evidence="2">Belongs to the ustYa family.</text>
</comment>
<evidence type="ECO:0000256" key="4">
    <source>
        <dbReference type="SAM" id="Phobius"/>
    </source>
</evidence>
<feature type="region of interest" description="Disordered" evidence="3">
    <location>
        <begin position="1"/>
        <end position="33"/>
    </location>
</feature>
<dbReference type="Proteomes" id="UP000295083">
    <property type="component" value="Unassembled WGS sequence"/>
</dbReference>
<evidence type="ECO:0000256" key="3">
    <source>
        <dbReference type="SAM" id="MobiDB-lite"/>
    </source>
</evidence>
<keyword evidence="4" id="KW-1133">Transmembrane helix</keyword>
<gene>
    <name evidence="5" type="primary">cctO-5</name>
    <name evidence="5" type="ORF">C8035_v008495</name>
</gene>
<dbReference type="InterPro" id="IPR021765">
    <property type="entry name" value="UstYa-like"/>
</dbReference>
<evidence type="ECO:0000313" key="5">
    <source>
        <dbReference type="EMBL" id="TDZ35836.1"/>
    </source>
</evidence>
<dbReference type="PANTHER" id="PTHR33365:SF4">
    <property type="entry name" value="CYCLOCHLOROTINE BIOSYNTHESIS PROTEIN O"/>
    <property type="match status" value="1"/>
</dbReference>
<dbReference type="AlphaFoldDB" id="A0A4R8QFV5"/>